<reference evidence="3" key="1">
    <citation type="submission" date="2023-08" db="EMBL/GenBank/DDBJ databases">
        <authorList>
            <person name="Alioto T."/>
            <person name="Alioto T."/>
            <person name="Gomez Garrido J."/>
        </authorList>
    </citation>
    <scope>NUCLEOTIDE SEQUENCE</scope>
</reference>
<dbReference type="AlphaFoldDB" id="A0AA36BHT8"/>
<dbReference type="PANTHER" id="PTHR47027">
    <property type="entry name" value="REVERSE TRANSCRIPTASE DOMAIN-CONTAINING PROTEIN"/>
    <property type="match status" value="1"/>
</dbReference>
<evidence type="ECO:0000259" key="2">
    <source>
        <dbReference type="Pfam" id="PF00078"/>
    </source>
</evidence>
<name>A0AA36BHT8_OCTVU</name>
<protein>
    <recommendedName>
        <fullName evidence="2">Reverse transcriptase domain-containing protein</fullName>
    </recommendedName>
</protein>
<evidence type="ECO:0000256" key="1">
    <source>
        <dbReference type="SAM" id="MobiDB-lite"/>
    </source>
</evidence>
<proteinExistence type="predicted"/>
<evidence type="ECO:0000313" key="4">
    <source>
        <dbReference type="Proteomes" id="UP001162480"/>
    </source>
</evidence>
<dbReference type="Proteomes" id="UP001162480">
    <property type="component" value="Chromosome 16"/>
</dbReference>
<organism evidence="3 4">
    <name type="scientific">Octopus vulgaris</name>
    <name type="common">Common octopus</name>
    <dbReference type="NCBI Taxonomy" id="6645"/>
    <lineage>
        <taxon>Eukaryota</taxon>
        <taxon>Metazoa</taxon>
        <taxon>Spiralia</taxon>
        <taxon>Lophotrochozoa</taxon>
        <taxon>Mollusca</taxon>
        <taxon>Cephalopoda</taxon>
        <taxon>Coleoidea</taxon>
        <taxon>Octopodiformes</taxon>
        <taxon>Octopoda</taxon>
        <taxon>Incirrata</taxon>
        <taxon>Octopodidae</taxon>
        <taxon>Octopus</taxon>
    </lineage>
</organism>
<gene>
    <name evidence="3" type="ORF">OCTVUL_1B000215</name>
</gene>
<feature type="compositionally biased region" description="Basic residues" evidence="1">
    <location>
        <begin position="109"/>
        <end position="119"/>
    </location>
</feature>
<keyword evidence="4" id="KW-1185">Reference proteome</keyword>
<dbReference type="EMBL" id="OX597829">
    <property type="protein sequence ID" value="CAI9734338.1"/>
    <property type="molecule type" value="Genomic_DNA"/>
</dbReference>
<accession>A0AA36BHT8</accession>
<sequence>MGTPLHLVQLISSLYRNQEATVRTPYGDTDWFEIGRGTRQGCILSPAAFNMYTENVTRNAGLENSSIGMRIGGRNTNNLRYADDTTLQAENNKDLENPASQENEDHVKSSHNKHQHQDR</sequence>
<evidence type="ECO:0000313" key="3">
    <source>
        <dbReference type="EMBL" id="CAI9734338.1"/>
    </source>
</evidence>
<dbReference type="InterPro" id="IPR000477">
    <property type="entry name" value="RT_dom"/>
</dbReference>
<feature type="region of interest" description="Disordered" evidence="1">
    <location>
        <begin position="82"/>
        <end position="119"/>
    </location>
</feature>
<dbReference type="Pfam" id="PF00078">
    <property type="entry name" value="RVT_1"/>
    <property type="match status" value="1"/>
</dbReference>
<dbReference type="PANTHER" id="PTHR47027:SF8">
    <property type="entry name" value="RIBONUCLEASE H"/>
    <property type="match status" value="1"/>
</dbReference>
<feature type="domain" description="Reverse transcriptase" evidence="2">
    <location>
        <begin position="13"/>
        <end position="97"/>
    </location>
</feature>